<dbReference type="Proteomes" id="UP001595833">
    <property type="component" value="Unassembled WGS sequence"/>
</dbReference>
<reference evidence="2" key="1">
    <citation type="journal article" date="2019" name="Int. J. Syst. Evol. Microbiol.">
        <title>The Global Catalogue of Microorganisms (GCM) 10K type strain sequencing project: providing services to taxonomists for standard genome sequencing and annotation.</title>
        <authorList>
            <consortium name="The Broad Institute Genomics Platform"/>
            <consortium name="The Broad Institute Genome Sequencing Center for Infectious Disease"/>
            <person name="Wu L."/>
            <person name="Ma J."/>
        </authorList>
    </citation>
    <scope>NUCLEOTIDE SEQUENCE [LARGE SCALE GENOMIC DNA]</scope>
    <source>
        <strain evidence="2">KCTC 12848</strain>
    </source>
</reference>
<keyword evidence="2" id="KW-1185">Reference proteome</keyword>
<comment type="caution">
    <text evidence="1">The sequence shown here is derived from an EMBL/GenBank/DDBJ whole genome shotgun (WGS) entry which is preliminary data.</text>
</comment>
<sequence length="53" mass="6271">MGPDDWLREIRESFNQHSQGNPVDLDRLAQVWEDLGTWLVRGGFPPAPWWHRT</sequence>
<protein>
    <submittedName>
        <fullName evidence="1">Uncharacterized protein</fullName>
    </submittedName>
</protein>
<dbReference type="EMBL" id="JBHSJB010000049">
    <property type="protein sequence ID" value="MFC5059813.1"/>
    <property type="molecule type" value="Genomic_DNA"/>
</dbReference>
<accession>A0ABV9YAT1</accession>
<organism evidence="1 2">
    <name type="scientific">Saccharothrix xinjiangensis</name>
    <dbReference type="NCBI Taxonomy" id="204798"/>
    <lineage>
        <taxon>Bacteria</taxon>
        <taxon>Bacillati</taxon>
        <taxon>Actinomycetota</taxon>
        <taxon>Actinomycetes</taxon>
        <taxon>Pseudonocardiales</taxon>
        <taxon>Pseudonocardiaceae</taxon>
        <taxon>Saccharothrix</taxon>
    </lineage>
</organism>
<evidence type="ECO:0000313" key="2">
    <source>
        <dbReference type="Proteomes" id="UP001595833"/>
    </source>
</evidence>
<dbReference type="RefSeq" id="WP_344038272.1">
    <property type="nucleotide sequence ID" value="NZ_BAAAKE010000010.1"/>
</dbReference>
<gene>
    <name evidence="1" type="ORF">ACFPFM_39390</name>
</gene>
<evidence type="ECO:0000313" key="1">
    <source>
        <dbReference type="EMBL" id="MFC5059813.1"/>
    </source>
</evidence>
<proteinExistence type="predicted"/>
<name>A0ABV9YAT1_9PSEU</name>